<evidence type="ECO:0000313" key="2">
    <source>
        <dbReference type="EMBL" id="QTD49009.1"/>
    </source>
</evidence>
<name>A0A8A4TG14_SULCO</name>
<gene>
    <name evidence="2" type="ORF">J3U87_25775</name>
</gene>
<dbReference type="KEGG" id="scor:J3U87_25775"/>
<dbReference type="AlphaFoldDB" id="A0A8A4TG14"/>
<reference evidence="2" key="1">
    <citation type="submission" date="2021-03" db="EMBL/GenBank/DDBJ databases">
        <title>Acanthopleuribacteraceae sp. M133.</title>
        <authorList>
            <person name="Wang G."/>
        </authorList>
    </citation>
    <scope>NUCLEOTIDE SEQUENCE</scope>
    <source>
        <strain evidence="2">M133</strain>
    </source>
</reference>
<proteinExistence type="predicted"/>
<accession>A0A8A4TG14</accession>
<sequence>MKPKNNLTYNLFRLSLFHLPVPNGLPTNGLPTNGLTNALAGRSTDPASSAPTGFICLSPTGFPTRLLDGPPIRLHRHQRASFACPQKAYNALAGRSTDPASSVCGMAPPFSLATPARSPMRTPHSPSKRMLKTNGRTTYFV</sequence>
<organism evidence="2 3">
    <name type="scientific">Sulfidibacter corallicola</name>
    <dbReference type="NCBI Taxonomy" id="2818388"/>
    <lineage>
        <taxon>Bacteria</taxon>
        <taxon>Pseudomonadati</taxon>
        <taxon>Acidobacteriota</taxon>
        <taxon>Holophagae</taxon>
        <taxon>Acanthopleuribacterales</taxon>
        <taxon>Acanthopleuribacteraceae</taxon>
        <taxon>Sulfidibacter</taxon>
    </lineage>
</organism>
<evidence type="ECO:0000313" key="3">
    <source>
        <dbReference type="Proteomes" id="UP000663929"/>
    </source>
</evidence>
<dbReference type="Proteomes" id="UP000663929">
    <property type="component" value="Chromosome"/>
</dbReference>
<dbReference type="EMBL" id="CP071793">
    <property type="protein sequence ID" value="QTD49009.1"/>
    <property type="molecule type" value="Genomic_DNA"/>
</dbReference>
<evidence type="ECO:0000256" key="1">
    <source>
        <dbReference type="SAM" id="MobiDB-lite"/>
    </source>
</evidence>
<keyword evidence="3" id="KW-1185">Reference proteome</keyword>
<protein>
    <submittedName>
        <fullName evidence="2">Uncharacterized protein</fullName>
    </submittedName>
</protein>
<feature type="region of interest" description="Disordered" evidence="1">
    <location>
        <begin position="114"/>
        <end position="141"/>
    </location>
</feature>